<dbReference type="RefSeq" id="WP_279652477.1">
    <property type="nucleotide sequence ID" value="NZ_CP122539.1"/>
</dbReference>
<proteinExistence type="predicted"/>
<dbReference type="EMBL" id="CP122539">
    <property type="protein sequence ID" value="WGH76613.1"/>
    <property type="molecule type" value="Genomic_DNA"/>
</dbReference>
<evidence type="ECO:0000313" key="2">
    <source>
        <dbReference type="Proteomes" id="UP001232001"/>
    </source>
</evidence>
<protein>
    <submittedName>
        <fullName evidence="1">Uncharacterized protein</fullName>
    </submittedName>
</protein>
<keyword evidence="2" id="KW-1185">Reference proteome</keyword>
<gene>
    <name evidence="1" type="ORF">P8625_05490</name>
</gene>
<organism evidence="1 2">
    <name type="scientific">Tenacibaculum tangerinum</name>
    <dbReference type="NCBI Taxonomy" id="3038772"/>
    <lineage>
        <taxon>Bacteria</taxon>
        <taxon>Pseudomonadati</taxon>
        <taxon>Bacteroidota</taxon>
        <taxon>Flavobacteriia</taxon>
        <taxon>Flavobacteriales</taxon>
        <taxon>Flavobacteriaceae</taxon>
        <taxon>Tenacibaculum</taxon>
    </lineage>
</organism>
<reference evidence="1 2" key="1">
    <citation type="submission" date="2023-04" db="EMBL/GenBank/DDBJ databases">
        <title>Tenacibaculum tangerinum sp. nov., isolated from sea tidal flat of South Korea.</title>
        <authorList>
            <person name="Lee S.H."/>
            <person name="Kim J.-J."/>
        </authorList>
    </citation>
    <scope>NUCLEOTIDE SEQUENCE [LARGE SCALE GENOMIC DNA]</scope>
    <source>
        <strain evidence="1 2">GRR-S3-23</strain>
    </source>
</reference>
<accession>A0ABY8L5C0</accession>
<dbReference type="Proteomes" id="UP001232001">
    <property type="component" value="Chromosome"/>
</dbReference>
<name>A0ABY8L5C0_9FLAO</name>
<evidence type="ECO:0000313" key="1">
    <source>
        <dbReference type="EMBL" id="WGH76613.1"/>
    </source>
</evidence>
<sequence>MPERLISNSKSSNQNILRIYSYVKKHIESETWESKENIKLHSLLMELSENDWNSLVADFSNWSELEQNIVSDCVAYGIDGVYELKYANEKRLLAQKLYSRMQNGFSHPEIKKWKKKYKVHSKTKSQNPRVLYVYDILLKNEYRDSDYWALGGGSQEIQNKLNSFSDKDWEDLKQDIINWSDDDRDILIESVAFGFDRMFTPYLKNEMISRAGKFLLDLFILNIGDRNEIVYFSFFIAQSDLNSLRDLETLRKWLEANGYENENWQKSEINPLKNVEEAIKKASRQQR</sequence>